<evidence type="ECO:0000256" key="1">
    <source>
        <dbReference type="SAM" id="MobiDB-lite"/>
    </source>
</evidence>
<proteinExistence type="predicted"/>
<comment type="caution">
    <text evidence="2">The sequence shown here is derived from an EMBL/GenBank/DDBJ whole genome shotgun (WGS) entry which is preliminary data.</text>
</comment>
<keyword evidence="3" id="KW-1185">Reference proteome</keyword>
<dbReference type="RefSeq" id="XP_062747011.1">
    <property type="nucleotide sequence ID" value="XM_062883267.1"/>
</dbReference>
<dbReference type="EMBL" id="JAFFHA010000003">
    <property type="protein sequence ID" value="KAK4658039.1"/>
    <property type="molecule type" value="Genomic_DNA"/>
</dbReference>
<feature type="compositionally biased region" description="Basic residues" evidence="1">
    <location>
        <begin position="52"/>
        <end position="63"/>
    </location>
</feature>
<organism evidence="2 3">
    <name type="scientific">Podospora pseudocomata</name>
    <dbReference type="NCBI Taxonomy" id="2093779"/>
    <lineage>
        <taxon>Eukaryota</taxon>
        <taxon>Fungi</taxon>
        <taxon>Dikarya</taxon>
        <taxon>Ascomycota</taxon>
        <taxon>Pezizomycotina</taxon>
        <taxon>Sordariomycetes</taxon>
        <taxon>Sordariomycetidae</taxon>
        <taxon>Sordariales</taxon>
        <taxon>Podosporaceae</taxon>
        <taxon>Podospora</taxon>
    </lineage>
</organism>
<evidence type="ECO:0000313" key="3">
    <source>
        <dbReference type="Proteomes" id="UP001323405"/>
    </source>
</evidence>
<sequence length="76" mass="8315">MQILCDSSVLFLAHNLRIAQPGAIKPTKFLCSVPPRHHRFPNLAIQQLPNTVRHHPSSTHKSRLGPCGTGGDLNQG</sequence>
<name>A0ABR0GQX3_9PEZI</name>
<dbReference type="Proteomes" id="UP001323405">
    <property type="component" value="Unassembled WGS sequence"/>
</dbReference>
<feature type="compositionally biased region" description="Gly residues" evidence="1">
    <location>
        <begin position="67"/>
        <end position="76"/>
    </location>
</feature>
<evidence type="ECO:0000313" key="2">
    <source>
        <dbReference type="EMBL" id="KAK4658039.1"/>
    </source>
</evidence>
<gene>
    <name evidence="2" type="ORF">QC762_0034230</name>
</gene>
<protein>
    <submittedName>
        <fullName evidence="2">Uncharacterized protein</fullName>
    </submittedName>
</protein>
<reference evidence="2 3" key="1">
    <citation type="journal article" date="2023" name="bioRxiv">
        <title>High-quality genome assemblies of four members of thePodospora anserinaspecies complex.</title>
        <authorList>
            <person name="Ament-Velasquez S.L."/>
            <person name="Vogan A.A."/>
            <person name="Wallerman O."/>
            <person name="Hartmann F."/>
            <person name="Gautier V."/>
            <person name="Silar P."/>
            <person name="Giraud T."/>
            <person name="Johannesson H."/>
        </authorList>
    </citation>
    <scope>NUCLEOTIDE SEQUENCE [LARGE SCALE GENOMIC DNA]</scope>
    <source>
        <strain evidence="2 3">CBS 415.72m</strain>
    </source>
</reference>
<accession>A0ABR0GQX3</accession>
<dbReference type="GeneID" id="87902830"/>
<feature type="region of interest" description="Disordered" evidence="1">
    <location>
        <begin position="52"/>
        <end position="76"/>
    </location>
</feature>